<protein>
    <recommendedName>
        <fullName evidence="1">CoA-binding domain-containing protein</fullName>
    </recommendedName>
</protein>
<accession>A0A369B9V9</accession>
<dbReference type="EMBL" id="QPJT01000005">
    <property type="protein sequence ID" value="RCX18310.1"/>
    <property type="molecule type" value="Genomic_DNA"/>
</dbReference>
<gene>
    <name evidence="2" type="ORF">DFR58_10569</name>
</gene>
<comment type="caution">
    <text evidence="2">The sequence shown here is derived from an EMBL/GenBank/DDBJ whole genome shotgun (WGS) entry which is preliminary data.</text>
</comment>
<dbReference type="PANTHER" id="PTHR33303:SF2">
    <property type="entry name" value="COA-BINDING DOMAIN-CONTAINING PROTEIN"/>
    <property type="match status" value="1"/>
</dbReference>
<dbReference type="Pfam" id="PF13380">
    <property type="entry name" value="CoA_binding_2"/>
    <property type="match status" value="1"/>
</dbReference>
<feature type="domain" description="CoA-binding" evidence="1">
    <location>
        <begin position="11"/>
        <end position="103"/>
    </location>
</feature>
<evidence type="ECO:0000313" key="3">
    <source>
        <dbReference type="Proteomes" id="UP000253034"/>
    </source>
</evidence>
<proteinExistence type="predicted"/>
<dbReference type="Gene3D" id="3.40.50.720">
    <property type="entry name" value="NAD(P)-binding Rossmann-like Domain"/>
    <property type="match status" value="1"/>
</dbReference>
<evidence type="ECO:0000313" key="2">
    <source>
        <dbReference type="EMBL" id="RCX18310.1"/>
    </source>
</evidence>
<organism evidence="2 3">
    <name type="scientific">Anaerobacterium chartisolvens</name>
    <dbReference type="NCBI Taxonomy" id="1297424"/>
    <lineage>
        <taxon>Bacteria</taxon>
        <taxon>Bacillati</taxon>
        <taxon>Bacillota</taxon>
        <taxon>Clostridia</taxon>
        <taxon>Eubacteriales</taxon>
        <taxon>Oscillospiraceae</taxon>
        <taxon>Anaerobacterium</taxon>
    </lineage>
</organism>
<dbReference type="SMART" id="SM00881">
    <property type="entry name" value="CoA_binding"/>
    <property type="match status" value="1"/>
</dbReference>
<dbReference type="PANTHER" id="PTHR33303">
    <property type="entry name" value="CYTOPLASMIC PROTEIN-RELATED"/>
    <property type="match status" value="1"/>
</dbReference>
<dbReference type="InterPro" id="IPR036291">
    <property type="entry name" value="NAD(P)-bd_dom_sf"/>
</dbReference>
<sequence>MQEEIMQEEIMLGKKVWAVVGATENTDKFGYKIYKRLKLKGYRVYPVSPNYNEIDGDRCYKDLSSLPEMPEVIDMVVSPAKGIAVIDEAASLGIKNIWLQPGTYNNELMAAINEKGLNAVQACVLVALP</sequence>
<dbReference type="Proteomes" id="UP000253034">
    <property type="component" value="Unassembled WGS sequence"/>
</dbReference>
<name>A0A369B9V9_9FIRM</name>
<reference evidence="2 3" key="1">
    <citation type="submission" date="2018-07" db="EMBL/GenBank/DDBJ databases">
        <title>Genomic Encyclopedia of Type Strains, Phase IV (KMG-IV): sequencing the most valuable type-strain genomes for metagenomic binning, comparative biology and taxonomic classification.</title>
        <authorList>
            <person name="Goeker M."/>
        </authorList>
    </citation>
    <scope>NUCLEOTIDE SEQUENCE [LARGE SCALE GENOMIC DNA]</scope>
    <source>
        <strain evidence="2 3">DSM 27016</strain>
    </source>
</reference>
<keyword evidence="3" id="KW-1185">Reference proteome</keyword>
<evidence type="ECO:0000259" key="1">
    <source>
        <dbReference type="SMART" id="SM00881"/>
    </source>
</evidence>
<dbReference type="AlphaFoldDB" id="A0A369B9V9"/>
<dbReference type="SUPFAM" id="SSF51735">
    <property type="entry name" value="NAD(P)-binding Rossmann-fold domains"/>
    <property type="match status" value="1"/>
</dbReference>
<dbReference type="InterPro" id="IPR003781">
    <property type="entry name" value="CoA-bd"/>
</dbReference>